<evidence type="ECO:0000313" key="2">
    <source>
        <dbReference type="EMBL" id="TGE04633.1"/>
    </source>
</evidence>
<dbReference type="RefSeq" id="WP_135436077.1">
    <property type="nucleotide sequence ID" value="NZ_SRLA01000005.1"/>
</dbReference>
<proteinExistence type="predicted"/>
<dbReference type="Proteomes" id="UP000298337">
    <property type="component" value="Unassembled WGS sequence"/>
</dbReference>
<reference evidence="2 3" key="1">
    <citation type="submission" date="2019-04" db="EMBL/GenBank/DDBJ databases">
        <authorList>
            <person name="Feng G."/>
            <person name="Zhang J."/>
            <person name="Zhu H."/>
        </authorList>
    </citation>
    <scope>NUCLEOTIDE SEQUENCE [LARGE SCALE GENOMIC DNA]</scope>
    <source>
        <strain evidence="2 3">92R-1</strain>
    </source>
</reference>
<feature type="region of interest" description="Disordered" evidence="1">
    <location>
        <begin position="73"/>
        <end position="92"/>
    </location>
</feature>
<evidence type="ECO:0000313" key="3">
    <source>
        <dbReference type="Proteomes" id="UP000298337"/>
    </source>
</evidence>
<organism evidence="2 3">
    <name type="scientific">Hymenobacter fodinae</name>
    <dbReference type="NCBI Taxonomy" id="2510796"/>
    <lineage>
        <taxon>Bacteria</taxon>
        <taxon>Pseudomonadati</taxon>
        <taxon>Bacteroidota</taxon>
        <taxon>Cytophagia</taxon>
        <taxon>Cytophagales</taxon>
        <taxon>Hymenobacteraceae</taxon>
        <taxon>Hymenobacter</taxon>
    </lineage>
</organism>
<gene>
    <name evidence="2" type="ORF">EU556_20830</name>
</gene>
<sequence>MTTNQVDVRAERAKFLNQRQAKLDAAENQGGADGSERGTLKSQYANPPAVRATDGGEPGTKERNPLAVAAELEGDDQGADGEAADGVPTNESTIPQIKAYLDEKGIGYDGVTKKADFLALVPQE</sequence>
<feature type="region of interest" description="Disordered" evidence="1">
    <location>
        <begin position="19"/>
        <end position="64"/>
    </location>
</feature>
<comment type="caution">
    <text evidence="2">The sequence shown here is derived from an EMBL/GenBank/DDBJ whole genome shotgun (WGS) entry which is preliminary data.</text>
</comment>
<dbReference type="Gene3D" id="1.10.720.30">
    <property type="entry name" value="SAP domain"/>
    <property type="match status" value="1"/>
</dbReference>
<dbReference type="EMBL" id="SRLA01000005">
    <property type="protein sequence ID" value="TGE04633.1"/>
    <property type="molecule type" value="Genomic_DNA"/>
</dbReference>
<evidence type="ECO:0000256" key="1">
    <source>
        <dbReference type="SAM" id="MobiDB-lite"/>
    </source>
</evidence>
<protein>
    <recommendedName>
        <fullName evidence="4">HeH/LEM domain-containing protein</fullName>
    </recommendedName>
</protein>
<feature type="compositionally biased region" description="Acidic residues" evidence="1">
    <location>
        <begin position="73"/>
        <end position="83"/>
    </location>
</feature>
<evidence type="ECO:0008006" key="4">
    <source>
        <dbReference type="Google" id="ProtNLM"/>
    </source>
</evidence>
<dbReference type="InterPro" id="IPR036361">
    <property type="entry name" value="SAP_dom_sf"/>
</dbReference>
<keyword evidence="3" id="KW-1185">Reference proteome</keyword>
<dbReference type="OrthoDB" id="2065410at2"/>
<accession>A0A4Z0P0U0</accession>
<name>A0A4Z0P0U0_9BACT</name>
<dbReference type="AlphaFoldDB" id="A0A4Z0P0U0"/>